<proteinExistence type="predicted"/>
<dbReference type="PANTHER" id="PTHR11271:SF6">
    <property type="entry name" value="GUANINE DEAMINASE"/>
    <property type="match status" value="1"/>
</dbReference>
<protein>
    <recommendedName>
        <fullName evidence="5">Amidohydrolase-related domain-containing protein</fullName>
    </recommendedName>
</protein>
<dbReference type="SUPFAM" id="SSF51556">
    <property type="entry name" value="Metallo-dependent hydrolases"/>
    <property type="match status" value="1"/>
</dbReference>
<dbReference type="RefSeq" id="WP_064920328.1">
    <property type="nucleotide sequence ID" value="NZ_LZKG01000106.1"/>
</dbReference>
<dbReference type="OrthoDB" id="3189065at2"/>
<gene>
    <name evidence="6" type="ORF">A5710_04140</name>
</gene>
<dbReference type="Proteomes" id="UP000093943">
    <property type="component" value="Unassembled WGS sequence"/>
</dbReference>
<dbReference type="Gene3D" id="2.30.40.10">
    <property type="entry name" value="Urease, subunit C, domain 1"/>
    <property type="match status" value="1"/>
</dbReference>
<dbReference type="GO" id="GO:0005829">
    <property type="term" value="C:cytosol"/>
    <property type="evidence" value="ECO:0007669"/>
    <property type="project" value="TreeGrafter"/>
</dbReference>
<dbReference type="SUPFAM" id="SSF51338">
    <property type="entry name" value="Composite domain of metallo-dependent hydrolases"/>
    <property type="match status" value="2"/>
</dbReference>
<dbReference type="EMBL" id="LZKG01000106">
    <property type="protein sequence ID" value="OBI28197.1"/>
    <property type="molecule type" value="Genomic_DNA"/>
</dbReference>
<dbReference type="InterPro" id="IPR006680">
    <property type="entry name" value="Amidohydro-rel"/>
</dbReference>
<comment type="caution">
    <text evidence="6">The sequence shown here is derived from an EMBL/GenBank/DDBJ whole genome shotgun (WGS) entry which is preliminary data.</text>
</comment>
<dbReference type="GO" id="GO:0046098">
    <property type="term" value="P:guanine metabolic process"/>
    <property type="evidence" value="ECO:0007669"/>
    <property type="project" value="TreeGrafter"/>
</dbReference>
<evidence type="ECO:0000313" key="6">
    <source>
        <dbReference type="EMBL" id="OBI28197.1"/>
    </source>
</evidence>
<dbReference type="Pfam" id="PF01979">
    <property type="entry name" value="Amidohydro_1"/>
    <property type="match status" value="1"/>
</dbReference>
<dbReference type="AlphaFoldDB" id="A0A1A2P0L6"/>
<comment type="cofactor">
    <cofactor evidence="1">
        <name>Zn(2+)</name>
        <dbReference type="ChEBI" id="CHEBI:29105"/>
    </cofactor>
</comment>
<evidence type="ECO:0000313" key="7">
    <source>
        <dbReference type="Proteomes" id="UP000093943"/>
    </source>
</evidence>
<dbReference type="InterPro" id="IPR011059">
    <property type="entry name" value="Metal-dep_hydrolase_composite"/>
</dbReference>
<feature type="domain" description="Amidohydrolase-related" evidence="5">
    <location>
        <begin position="61"/>
        <end position="422"/>
    </location>
</feature>
<dbReference type="InterPro" id="IPR032466">
    <property type="entry name" value="Metal_Hydrolase"/>
</dbReference>
<evidence type="ECO:0000256" key="2">
    <source>
        <dbReference type="ARBA" id="ARBA00022723"/>
    </source>
</evidence>
<accession>A0A1A2P0L6</accession>
<name>A0A1A2P0L6_MYCSD</name>
<evidence type="ECO:0000259" key="5">
    <source>
        <dbReference type="Pfam" id="PF01979"/>
    </source>
</evidence>
<evidence type="ECO:0000256" key="4">
    <source>
        <dbReference type="ARBA" id="ARBA00022833"/>
    </source>
</evidence>
<keyword evidence="3" id="KW-0378">Hydrolase</keyword>
<organism evidence="6 7">
    <name type="scientific">Mycolicibacter sinensis (strain JDM601)</name>
    <name type="common">Mycobacterium sinense</name>
    <dbReference type="NCBI Taxonomy" id="875328"/>
    <lineage>
        <taxon>Bacteria</taxon>
        <taxon>Bacillati</taxon>
        <taxon>Actinomycetota</taxon>
        <taxon>Actinomycetes</taxon>
        <taxon>Mycobacteriales</taxon>
        <taxon>Mycobacteriaceae</taxon>
        <taxon>Mycolicibacter</taxon>
    </lineage>
</organism>
<evidence type="ECO:0000256" key="3">
    <source>
        <dbReference type="ARBA" id="ARBA00022801"/>
    </source>
</evidence>
<dbReference type="GO" id="GO:0008270">
    <property type="term" value="F:zinc ion binding"/>
    <property type="evidence" value="ECO:0007669"/>
    <property type="project" value="TreeGrafter"/>
</dbReference>
<keyword evidence="4" id="KW-0862">Zinc</keyword>
<evidence type="ECO:0000256" key="1">
    <source>
        <dbReference type="ARBA" id="ARBA00001947"/>
    </source>
</evidence>
<dbReference type="PANTHER" id="PTHR11271">
    <property type="entry name" value="GUANINE DEAMINASE"/>
    <property type="match status" value="1"/>
</dbReference>
<reference evidence="7" key="1">
    <citation type="submission" date="2016-06" db="EMBL/GenBank/DDBJ databases">
        <authorList>
            <person name="Sutton G."/>
            <person name="Brinkac L."/>
            <person name="Sanka R."/>
            <person name="Adams M."/>
            <person name="Lau E."/>
            <person name="Sam S."/>
            <person name="Sreng N."/>
            <person name="Him V."/>
            <person name="Kerleguer A."/>
            <person name="Cheng S."/>
        </authorList>
    </citation>
    <scope>NUCLEOTIDE SEQUENCE [LARGE SCALE GENOMIC DNA]</scope>
    <source>
        <strain evidence="7">E1876</strain>
    </source>
</reference>
<dbReference type="GO" id="GO:0008892">
    <property type="term" value="F:guanine deaminase activity"/>
    <property type="evidence" value="ECO:0007669"/>
    <property type="project" value="TreeGrafter"/>
</dbReference>
<dbReference type="Gene3D" id="3.20.20.140">
    <property type="entry name" value="Metal-dependent hydrolases"/>
    <property type="match status" value="1"/>
</dbReference>
<keyword evidence="2" id="KW-0479">Metal-binding</keyword>
<dbReference type="InterPro" id="IPR051607">
    <property type="entry name" value="Metallo-dep_hydrolases"/>
</dbReference>
<sequence>MRHAGVHIYRGNIVFTPTPQDFVALARGYVVVDGAGVITECLADLPDRYCTVPVIDHGDRLVLPGFTDAHLHASQLPITGLQCNTELIDWLHTLALPQEAALVDAAYADAVYTRFAEDLLRNGITGSIVMGTIHAESTAILVDKLIAAGLRSCVAKVSRDQNAPADACQDTAREIADVRHFLTQTLARSPLVTPAVGPSTAMVCTRKLMKGLAQQAAEFDIPCHTHLAENRAEVESTLQQHPDCVDFLDTYQRAGLLGTANAVVAHAIHLNDREKRAIRNTGMLVAHCPHSNLNLLSGVMPLAEYHDMGIRVGLGSDLSAGHALNMFANMVGAIQSGAMSYLTGRASRPVPPAEAFYCATKGGGSFFGKTGSFEPGYAFDALVVDDSMWTRHQPMTLPQRVEKLIYCGDDRNIDHVYVDGRRLR</sequence>